<dbReference type="SMART" id="SM00091">
    <property type="entry name" value="PAS"/>
    <property type="match status" value="3"/>
</dbReference>
<name>A0A9W8AJA1_9FUNG</name>
<evidence type="ECO:0000313" key="7">
    <source>
        <dbReference type="EMBL" id="KAJ1954259.1"/>
    </source>
</evidence>
<dbReference type="EMBL" id="JANBPY010002626">
    <property type="protein sequence ID" value="KAJ1954259.1"/>
    <property type="molecule type" value="Genomic_DNA"/>
</dbReference>
<dbReference type="Pfam" id="PF13426">
    <property type="entry name" value="PAS_9"/>
    <property type="match status" value="2"/>
</dbReference>
<dbReference type="InterPro" id="IPR035965">
    <property type="entry name" value="PAS-like_dom_sf"/>
</dbReference>
<dbReference type="PANTHER" id="PTHR47429:SF7">
    <property type="entry name" value="GATA-FACTOR"/>
    <property type="match status" value="1"/>
</dbReference>
<dbReference type="PANTHER" id="PTHR47429">
    <property type="entry name" value="PROTEIN TWIN LOV 1"/>
    <property type="match status" value="1"/>
</dbReference>
<keyword evidence="3" id="KW-0157">Chromophore</keyword>
<feature type="non-terminal residue" evidence="7">
    <location>
        <position position="606"/>
    </location>
</feature>
<dbReference type="SMART" id="SM00086">
    <property type="entry name" value="PAC"/>
    <property type="match status" value="2"/>
</dbReference>
<feature type="domain" description="PAC" evidence="6">
    <location>
        <begin position="220"/>
        <end position="274"/>
    </location>
</feature>
<proteinExistence type="predicted"/>
<evidence type="ECO:0000256" key="3">
    <source>
        <dbReference type="ARBA" id="ARBA00022991"/>
    </source>
</evidence>
<dbReference type="NCBIfam" id="TIGR00229">
    <property type="entry name" value="sensory_box"/>
    <property type="match status" value="2"/>
</dbReference>
<evidence type="ECO:0000313" key="8">
    <source>
        <dbReference type="Proteomes" id="UP001150925"/>
    </source>
</evidence>
<feature type="compositionally biased region" description="Low complexity" evidence="4">
    <location>
        <begin position="581"/>
        <end position="590"/>
    </location>
</feature>
<dbReference type="OrthoDB" id="447251at2759"/>
<dbReference type="AlphaFoldDB" id="A0A9W8AJA1"/>
<keyword evidence="8" id="KW-1185">Reference proteome</keyword>
<evidence type="ECO:0000256" key="2">
    <source>
        <dbReference type="ARBA" id="ARBA00022643"/>
    </source>
</evidence>
<evidence type="ECO:0008006" key="9">
    <source>
        <dbReference type="Google" id="ProtNLM"/>
    </source>
</evidence>
<dbReference type="InterPro" id="IPR013655">
    <property type="entry name" value="PAS_fold_3"/>
</dbReference>
<dbReference type="PROSITE" id="PS50112">
    <property type="entry name" value="PAS"/>
    <property type="match status" value="2"/>
</dbReference>
<keyword evidence="2" id="KW-0288">FMN</keyword>
<keyword evidence="1" id="KW-0285">Flavoprotein</keyword>
<dbReference type="PROSITE" id="PS50113">
    <property type="entry name" value="PAC"/>
    <property type="match status" value="1"/>
</dbReference>
<feature type="domain" description="PAS" evidence="5">
    <location>
        <begin position="342"/>
        <end position="405"/>
    </location>
</feature>
<gene>
    <name evidence="7" type="ORF">IWQ62_005798</name>
</gene>
<feature type="domain" description="PAS" evidence="5">
    <location>
        <begin position="476"/>
        <end position="528"/>
    </location>
</feature>
<dbReference type="Proteomes" id="UP001150925">
    <property type="component" value="Unassembled WGS sequence"/>
</dbReference>
<dbReference type="Pfam" id="PF08447">
    <property type="entry name" value="PAS_3"/>
    <property type="match status" value="1"/>
</dbReference>
<dbReference type="SUPFAM" id="SSF55785">
    <property type="entry name" value="PYP-like sensor domain (PAS domain)"/>
    <property type="match status" value="3"/>
</dbReference>
<dbReference type="InterPro" id="IPR000700">
    <property type="entry name" value="PAS-assoc_C"/>
</dbReference>
<reference evidence="7" key="1">
    <citation type="submission" date="2022-07" db="EMBL/GenBank/DDBJ databases">
        <title>Phylogenomic reconstructions and comparative analyses of Kickxellomycotina fungi.</title>
        <authorList>
            <person name="Reynolds N.K."/>
            <person name="Stajich J.E."/>
            <person name="Barry K."/>
            <person name="Grigoriev I.V."/>
            <person name="Crous P."/>
            <person name="Smith M.E."/>
        </authorList>
    </citation>
    <scope>NUCLEOTIDE SEQUENCE</scope>
    <source>
        <strain evidence="7">RSA 1196</strain>
    </source>
</reference>
<feature type="region of interest" description="Disordered" evidence="4">
    <location>
        <begin position="581"/>
        <end position="600"/>
    </location>
</feature>
<sequence>MAHLHSQSTERDLSHYVPTSLASQPSHTCLGETMSHSLTHTGNILGTVPIGSFPPPQHLASSFYFTQGEDRVTSASCRVPPLSETDSLQSHKTILAPQPPPALTEDTAPVNSFTGLYSSTGFDMLEILAKVANRTGVHINIGPVDMSCAFSVVDARKVDFPIIYVSYSFEVLTGYPCSKIIGRNCRFLQAPDGNVIQGSRRRYTDNTSVFRMKSSLLQGKEIQVSLINYKRGGQPFINLVTIVPISMEGNAITHFVGFQIDLVEQPNAILEKMQDGCYVVNYTRLSLPPYISPGFLDRPLEELSHTQATTDHLPFPGTSEVLDLVDQPAGAESLTLSWNLLLLNNSDDFIHVLSLKGIFLYCSASSKAILEYQPEELMGQSLSKICHSSDLMAVLNEIKGASTSESGHISLVYRAQRKHSGNVWLEVQGRLFRNQENKGRRCVVLSARVRPVYQLSREAYHLCRHSVDSEEFWGKMSLEGIFLYTTAACRHIIGYDPSEMVGLSLYQLVRSNRTTALTRTLNQVGTGTTVRIYQSLQHKDGQLVQVLATFFPGSGLDNSPTHFVLYQASLFADDQSLSSLSSTSSSTPSPQTNQRAMMDDNLFSLL</sequence>
<feature type="region of interest" description="Disordered" evidence="4">
    <location>
        <begin position="1"/>
        <end position="24"/>
    </location>
</feature>
<protein>
    <recommendedName>
        <fullName evidence="9">LOV domain-containing protein</fullName>
    </recommendedName>
</protein>
<evidence type="ECO:0000256" key="4">
    <source>
        <dbReference type="SAM" id="MobiDB-lite"/>
    </source>
</evidence>
<accession>A0A9W8AJA1</accession>
<evidence type="ECO:0000256" key="1">
    <source>
        <dbReference type="ARBA" id="ARBA00022630"/>
    </source>
</evidence>
<comment type="caution">
    <text evidence="7">The sequence shown here is derived from an EMBL/GenBank/DDBJ whole genome shotgun (WGS) entry which is preliminary data.</text>
</comment>
<evidence type="ECO:0000259" key="6">
    <source>
        <dbReference type="PROSITE" id="PS50113"/>
    </source>
</evidence>
<dbReference type="Gene3D" id="3.30.450.20">
    <property type="entry name" value="PAS domain"/>
    <property type="match status" value="3"/>
</dbReference>
<organism evidence="7 8">
    <name type="scientific">Dispira parvispora</name>
    <dbReference type="NCBI Taxonomy" id="1520584"/>
    <lineage>
        <taxon>Eukaryota</taxon>
        <taxon>Fungi</taxon>
        <taxon>Fungi incertae sedis</taxon>
        <taxon>Zoopagomycota</taxon>
        <taxon>Kickxellomycotina</taxon>
        <taxon>Dimargaritomycetes</taxon>
        <taxon>Dimargaritales</taxon>
        <taxon>Dimargaritaceae</taxon>
        <taxon>Dispira</taxon>
    </lineage>
</organism>
<dbReference type="InterPro" id="IPR000014">
    <property type="entry name" value="PAS"/>
</dbReference>
<dbReference type="CDD" id="cd00130">
    <property type="entry name" value="PAS"/>
    <property type="match status" value="2"/>
</dbReference>
<dbReference type="GO" id="GO:0005634">
    <property type="term" value="C:nucleus"/>
    <property type="evidence" value="ECO:0007669"/>
    <property type="project" value="TreeGrafter"/>
</dbReference>
<dbReference type="InterPro" id="IPR001610">
    <property type="entry name" value="PAC"/>
</dbReference>
<evidence type="ECO:0000259" key="5">
    <source>
        <dbReference type="PROSITE" id="PS50112"/>
    </source>
</evidence>